<organism evidence="3 4">
    <name type="scientific">Ferranicluibacter rubi</name>
    <dbReference type="NCBI Taxonomy" id="2715133"/>
    <lineage>
        <taxon>Bacteria</taxon>
        <taxon>Pseudomonadati</taxon>
        <taxon>Pseudomonadota</taxon>
        <taxon>Alphaproteobacteria</taxon>
        <taxon>Hyphomicrobiales</taxon>
        <taxon>Rhizobiaceae</taxon>
        <taxon>Ferranicluibacter</taxon>
    </lineage>
</organism>
<dbReference type="InterPro" id="IPR001789">
    <property type="entry name" value="Sig_transdc_resp-reg_receiver"/>
</dbReference>
<accession>A0AA43ZCM7</accession>
<reference evidence="3" key="1">
    <citation type="submission" date="2020-03" db="EMBL/GenBank/DDBJ databases">
        <title>Ferranicluibacter endophyticum gen. nov., sp. nov., a new genus isolated from Rubus ulmifolius Schott. stem.</title>
        <authorList>
            <person name="Roca-Couso R."/>
            <person name="Flores-Felix J.D."/>
            <person name="Igual J.M."/>
            <person name="Rivas R."/>
        </authorList>
    </citation>
    <scope>NUCLEOTIDE SEQUENCE</scope>
    <source>
        <strain evidence="3">CRRU44</strain>
    </source>
</reference>
<proteinExistence type="predicted"/>
<dbReference type="AlphaFoldDB" id="A0AA43ZCM7"/>
<gene>
    <name evidence="3" type="ORF">G8E10_05110</name>
</gene>
<dbReference type="Gene3D" id="3.40.50.2300">
    <property type="match status" value="1"/>
</dbReference>
<dbReference type="InterPro" id="IPR011006">
    <property type="entry name" value="CheY-like_superfamily"/>
</dbReference>
<comment type="caution">
    <text evidence="3">The sequence shown here is derived from an EMBL/GenBank/DDBJ whole genome shotgun (WGS) entry which is preliminary data.</text>
</comment>
<dbReference type="SUPFAM" id="SSF52172">
    <property type="entry name" value="CheY-like"/>
    <property type="match status" value="1"/>
</dbReference>
<sequence>MASSSNWPLRSPPSAKASALDKLAGKRVLIVEDEMLVALLIEDFILQLGCEIVGMAMRLEPALDLARTIDIDVAILDINLAGKPSFPVAEILQARGIPFVFASGYGAAGLDGSGISAPVLQKPFDVGDVRRLLTAAL</sequence>
<name>A0AA43ZCM7_9HYPH</name>
<dbReference type="GO" id="GO:0000160">
    <property type="term" value="P:phosphorelay signal transduction system"/>
    <property type="evidence" value="ECO:0007669"/>
    <property type="project" value="InterPro"/>
</dbReference>
<evidence type="ECO:0000259" key="2">
    <source>
        <dbReference type="PROSITE" id="PS50110"/>
    </source>
</evidence>
<dbReference type="SMART" id="SM00448">
    <property type="entry name" value="REC"/>
    <property type="match status" value="1"/>
</dbReference>
<keyword evidence="4" id="KW-1185">Reference proteome</keyword>
<evidence type="ECO:0000256" key="1">
    <source>
        <dbReference type="PROSITE-ProRule" id="PRU00169"/>
    </source>
</evidence>
<dbReference type="Pfam" id="PF00072">
    <property type="entry name" value="Response_reg"/>
    <property type="match status" value="1"/>
</dbReference>
<evidence type="ECO:0000313" key="4">
    <source>
        <dbReference type="Proteomes" id="UP001155840"/>
    </source>
</evidence>
<protein>
    <submittedName>
        <fullName evidence="3">Response regulator</fullName>
    </submittedName>
</protein>
<feature type="modified residue" description="4-aspartylphosphate" evidence="1">
    <location>
        <position position="77"/>
    </location>
</feature>
<evidence type="ECO:0000313" key="3">
    <source>
        <dbReference type="EMBL" id="NHT75134.1"/>
    </source>
</evidence>
<dbReference type="PROSITE" id="PS50110">
    <property type="entry name" value="RESPONSE_REGULATORY"/>
    <property type="match status" value="1"/>
</dbReference>
<dbReference type="Proteomes" id="UP001155840">
    <property type="component" value="Unassembled WGS sequence"/>
</dbReference>
<feature type="domain" description="Response regulatory" evidence="2">
    <location>
        <begin position="27"/>
        <end position="137"/>
    </location>
</feature>
<dbReference type="EMBL" id="JAANCM010000002">
    <property type="protein sequence ID" value="NHT75134.1"/>
    <property type="molecule type" value="Genomic_DNA"/>
</dbReference>
<keyword evidence="1" id="KW-0597">Phosphoprotein</keyword>